<dbReference type="SMART" id="SM00254">
    <property type="entry name" value="ShKT"/>
    <property type="match status" value="2"/>
</dbReference>
<feature type="domain" description="ShKT" evidence="5">
    <location>
        <begin position="91"/>
        <end position="136"/>
    </location>
</feature>
<evidence type="ECO:0000313" key="6">
    <source>
        <dbReference type="EnsemblMetazoa" id="XP_020903190.1"/>
    </source>
</evidence>
<feature type="domain" description="ShKT" evidence="5">
    <location>
        <begin position="42"/>
        <end position="84"/>
    </location>
</feature>
<dbReference type="Gene3D" id="3.40.33.10">
    <property type="entry name" value="CAP"/>
    <property type="match status" value="1"/>
</dbReference>
<dbReference type="PRINTS" id="PR00837">
    <property type="entry name" value="V5TPXLIKE"/>
</dbReference>
<feature type="domain" description="SCP" evidence="4">
    <location>
        <begin position="179"/>
        <end position="327"/>
    </location>
</feature>
<name>A0A913XEF7_EXADI</name>
<dbReference type="KEGG" id="epa:110241650"/>
<dbReference type="GeneID" id="110241650"/>
<dbReference type="RefSeq" id="XP_020903190.1">
    <property type="nucleotide sequence ID" value="XM_021047531.2"/>
</dbReference>
<evidence type="ECO:0000259" key="4">
    <source>
        <dbReference type="SMART" id="SM00198"/>
    </source>
</evidence>
<accession>A0A913XEF7</accession>
<evidence type="ECO:0000259" key="5">
    <source>
        <dbReference type="SMART" id="SM00254"/>
    </source>
</evidence>
<protein>
    <submittedName>
        <fullName evidence="6">Uncharacterized protein</fullName>
    </submittedName>
</protein>
<evidence type="ECO:0000256" key="3">
    <source>
        <dbReference type="SAM" id="SignalP"/>
    </source>
</evidence>
<dbReference type="GO" id="GO:0090729">
    <property type="term" value="F:toxin activity"/>
    <property type="evidence" value="ECO:0007669"/>
    <property type="project" value="UniProtKB-KW"/>
</dbReference>
<evidence type="ECO:0000256" key="1">
    <source>
        <dbReference type="ARBA" id="ARBA00022656"/>
    </source>
</evidence>
<dbReference type="FunFam" id="3.40.33.10:FF:000010">
    <property type="entry name" value="Predicted protein"/>
    <property type="match status" value="1"/>
</dbReference>
<dbReference type="PANTHER" id="PTHR10334">
    <property type="entry name" value="CYSTEINE-RICH SECRETORY PROTEIN-RELATED"/>
    <property type="match status" value="1"/>
</dbReference>
<feature type="chain" id="PRO_5036765313" evidence="3">
    <location>
        <begin position="24"/>
        <end position="340"/>
    </location>
</feature>
<dbReference type="CDD" id="cd05382">
    <property type="entry name" value="CAP_GAPR1-like"/>
    <property type="match status" value="1"/>
</dbReference>
<keyword evidence="3" id="KW-0732">Signal</keyword>
<dbReference type="OrthoDB" id="337038at2759"/>
<sequence>MNMFAKLLAVCAVFLVLLDDASGSPVYQLLDLDDEILHDDKECKDLRDDCSNIPAKGEELIKYCEVWKDDKAVQECPMTCGKCKAPFPPLDCKDERDDCSWITDNNPDADELARYCIEYRDDNAVKQCKKTCGLCGKAPSPTNLPPTKKPQPVKTPKPQPKETPNPKPTNSPVTGQITGFQKECLVAHNKLRALHLSTPPLRWSAELTLEAQRWANKLADENSFNHDKTLKDKGQGENLAWFSPANRMCNGPSDVHCVHCGEFVQDWYNEIDDYNYATATGKEPWSVYLHFTQVVWKGTTEVGMATATKHDRVVAVARYRQAGNQGSTEVFKENVQPLHP</sequence>
<dbReference type="SUPFAM" id="SSF55797">
    <property type="entry name" value="PR-1-like"/>
    <property type="match status" value="1"/>
</dbReference>
<feature type="region of interest" description="Disordered" evidence="2">
    <location>
        <begin position="141"/>
        <end position="174"/>
    </location>
</feature>
<keyword evidence="1" id="KW-0800">Toxin</keyword>
<proteinExistence type="predicted"/>
<dbReference type="InterPro" id="IPR014044">
    <property type="entry name" value="CAP_dom"/>
</dbReference>
<keyword evidence="7" id="KW-1185">Reference proteome</keyword>
<dbReference type="EnsemblMetazoa" id="XM_021047531.2">
    <property type="protein sequence ID" value="XP_020903190.1"/>
    <property type="gene ID" value="LOC110241650"/>
</dbReference>
<dbReference type="SMART" id="SM00198">
    <property type="entry name" value="SCP"/>
    <property type="match status" value="1"/>
</dbReference>
<evidence type="ECO:0000256" key="2">
    <source>
        <dbReference type="SAM" id="MobiDB-lite"/>
    </source>
</evidence>
<dbReference type="InterPro" id="IPR035940">
    <property type="entry name" value="CAP_sf"/>
</dbReference>
<feature type="compositionally biased region" description="Pro residues" evidence="2">
    <location>
        <begin position="142"/>
        <end position="169"/>
    </location>
</feature>
<organism evidence="6 7">
    <name type="scientific">Exaiptasia diaphana</name>
    <name type="common">Tropical sea anemone</name>
    <name type="synonym">Aiptasia pulchella</name>
    <dbReference type="NCBI Taxonomy" id="2652724"/>
    <lineage>
        <taxon>Eukaryota</taxon>
        <taxon>Metazoa</taxon>
        <taxon>Cnidaria</taxon>
        <taxon>Anthozoa</taxon>
        <taxon>Hexacorallia</taxon>
        <taxon>Actiniaria</taxon>
        <taxon>Aiptasiidae</taxon>
        <taxon>Exaiptasia</taxon>
    </lineage>
</organism>
<dbReference type="Pfam" id="PF00188">
    <property type="entry name" value="CAP"/>
    <property type="match status" value="1"/>
</dbReference>
<dbReference type="AlphaFoldDB" id="A0A913XEF7"/>
<dbReference type="InterPro" id="IPR001283">
    <property type="entry name" value="CRISP-related"/>
</dbReference>
<dbReference type="Proteomes" id="UP000887567">
    <property type="component" value="Unplaced"/>
</dbReference>
<dbReference type="InterPro" id="IPR003582">
    <property type="entry name" value="ShKT_dom"/>
</dbReference>
<reference evidence="6" key="1">
    <citation type="submission" date="2022-11" db="UniProtKB">
        <authorList>
            <consortium name="EnsemblMetazoa"/>
        </authorList>
    </citation>
    <scope>IDENTIFICATION</scope>
</reference>
<feature type="signal peptide" evidence="3">
    <location>
        <begin position="1"/>
        <end position="23"/>
    </location>
</feature>
<dbReference type="InterPro" id="IPR034113">
    <property type="entry name" value="SCP_GAPR1-like"/>
</dbReference>
<dbReference type="OMA" id="IRDYDFN"/>
<evidence type="ECO:0000313" key="7">
    <source>
        <dbReference type="Proteomes" id="UP000887567"/>
    </source>
</evidence>